<gene>
    <name evidence="2" type="ORF">V565_002770</name>
</gene>
<dbReference type="OrthoDB" id="3229878at2759"/>
<comment type="caution">
    <text evidence="2">The sequence shown here is derived from an EMBL/GenBank/DDBJ whole genome shotgun (WGS) entry which is preliminary data.</text>
</comment>
<dbReference type="Pfam" id="PF00646">
    <property type="entry name" value="F-box"/>
    <property type="match status" value="1"/>
</dbReference>
<dbReference type="Proteomes" id="UP000027456">
    <property type="component" value="Unassembled WGS sequence"/>
</dbReference>
<evidence type="ECO:0000259" key="1">
    <source>
        <dbReference type="PROSITE" id="PS50181"/>
    </source>
</evidence>
<protein>
    <submittedName>
        <fullName evidence="2">F-box protein</fullName>
    </submittedName>
</protein>
<dbReference type="HOGENOM" id="CLU_037547_0_0_1"/>
<dbReference type="EMBL" id="AZST01000003">
    <property type="protein sequence ID" value="KEP55663.1"/>
    <property type="molecule type" value="Genomic_DNA"/>
</dbReference>
<dbReference type="PROSITE" id="PS50181">
    <property type="entry name" value="FBOX"/>
    <property type="match status" value="1"/>
</dbReference>
<feature type="domain" description="F-box" evidence="1">
    <location>
        <begin position="402"/>
        <end position="438"/>
    </location>
</feature>
<reference evidence="2 3" key="1">
    <citation type="submission" date="2013-12" db="EMBL/GenBank/DDBJ databases">
        <authorList>
            <person name="Cubeta M."/>
            <person name="Pakala S."/>
            <person name="Fedorova N."/>
            <person name="Thomas E."/>
            <person name="Dean R."/>
            <person name="Jabaji S."/>
            <person name="Neate S."/>
            <person name="Toda T."/>
            <person name="Tavantzis S."/>
            <person name="Vilgalys R."/>
            <person name="Bharathan N."/>
            <person name="Pakala S."/>
            <person name="Losada L.S."/>
            <person name="Zafar N."/>
            <person name="Nierman W."/>
        </authorList>
    </citation>
    <scope>NUCLEOTIDE SEQUENCE [LARGE SCALE GENOMIC DNA]</scope>
    <source>
        <strain evidence="2 3">123E</strain>
    </source>
</reference>
<sequence>MGTGGYFGYRYKRKYYRQYLSGFACPYLLGHGQRLVGIVPRDSSAFKDWVADRIMMLENAKTIGDIHDEVVHPDDGIGADDLGFKVTYDLAWTFPSSELSWTYVIDLDHLVFTINGTTHLRLDHMPPNLDGYIFSEYDERPVSEDYLCPRVNLWPAPNFDIEERQQKYEALQPIIVPVTEWGAPTWDELSASQRFSIEITHYLLRTTSYRFASAYAPSIRRDIGEFCWNVLCASVPALPIFQEGGMKNMNLPYRTLSCGWTNNWHSLGAYVKMHSIENQEAFKLLDTDYCWIRDCLVTFCAHFNDPIYVAHEVEQMVEKMRHDGHPESVGIILSSQQELVVVAVDGHKTRHSPVLDIRTTPRSENPGGATDGRLLLTYLLSPPLTVSPLPWRTQPRMLPCFPHSIIKLPPEVLQIIIRFVDMGTYLTLCRVSRSVHSICVANPRVGPYTILHRIPGFETIFAAQSTDDGDGALKMIDLQCSSLRHYAAWEPRKIAPGELDDLRRRKIIPCTDM</sequence>
<name>A0A074SFT9_9AGAM</name>
<proteinExistence type="predicted"/>
<evidence type="ECO:0000313" key="2">
    <source>
        <dbReference type="EMBL" id="KEP55663.1"/>
    </source>
</evidence>
<keyword evidence="3" id="KW-1185">Reference proteome</keyword>
<dbReference type="CDD" id="cd09917">
    <property type="entry name" value="F-box_SF"/>
    <property type="match status" value="1"/>
</dbReference>
<evidence type="ECO:0000313" key="3">
    <source>
        <dbReference type="Proteomes" id="UP000027456"/>
    </source>
</evidence>
<accession>A0A074SFT9</accession>
<dbReference type="AlphaFoldDB" id="A0A074SFT9"/>
<dbReference type="InterPro" id="IPR001810">
    <property type="entry name" value="F-box_dom"/>
</dbReference>
<organism evidence="2 3">
    <name type="scientific">Rhizoctonia solani 123E</name>
    <dbReference type="NCBI Taxonomy" id="1423351"/>
    <lineage>
        <taxon>Eukaryota</taxon>
        <taxon>Fungi</taxon>
        <taxon>Dikarya</taxon>
        <taxon>Basidiomycota</taxon>
        <taxon>Agaricomycotina</taxon>
        <taxon>Agaricomycetes</taxon>
        <taxon>Cantharellales</taxon>
        <taxon>Ceratobasidiaceae</taxon>
        <taxon>Rhizoctonia</taxon>
    </lineage>
</organism>